<evidence type="ECO:0000256" key="7">
    <source>
        <dbReference type="ARBA" id="ARBA00022801"/>
    </source>
</evidence>
<keyword evidence="8 13" id="KW-0269">Exonuclease</keyword>
<dbReference type="PANTHER" id="PTHR11046">
    <property type="entry name" value="OLIGORIBONUCLEASE, MITOCHONDRIAL"/>
    <property type="match status" value="1"/>
</dbReference>
<keyword evidence="7 13" id="KW-0378">Hydrolase</keyword>
<feature type="binding site" evidence="14">
    <location>
        <position position="11"/>
    </location>
    <ligand>
        <name>substrate</name>
    </ligand>
</feature>
<dbReference type="Pfam" id="PF08411">
    <property type="entry name" value="ExoI_SH3"/>
    <property type="match status" value="1"/>
</dbReference>
<dbReference type="InterPro" id="IPR034747">
    <property type="entry name" value="EXOI_SH3"/>
</dbReference>
<dbReference type="FunFam" id="3.30.420.10:FF:000033">
    <property type="entry name" value="Exodeoxyribonuclease I"/>
    <property type="match status" value="1"/>
</dbReference>
<evidence type="ECO:0000256" key="1">
    <source>
        <dbReference type="ARBA" id="ARBA00000563"/>
    </source>
</evidence>
<keyword evidence="10" id="KW-0238">DNA-binding</keyword>
<evidence type="ECO:0000313" key="19">
    <source>
        <dbReference type="Proteomes" id="UP000449004"/>
    </source>
</evidence>
<dbReference type="CDD" id="cd06138">
    <property type="entry name" value="ExoI_N"/>
    <property type="match status" value="1"/>
</dbReference>
<comment type="subunit">
    <text evidence="12">Monomer. Interacts with ssb (via C-terminus); this interaction stimulates the exonuclease activity by recruiting the enzyme to its substrate.</text>
</comment>
<evidence type="ECO:0000256" key="15">
    <source>
        <dbReference type="PIRSR" id="PIRSR000977-2"/>
    </source>
</evidence>
<keyword evidence="4 13" id="KW-0540">Nuclease</keyword>
<evidence type="ECO:0000256" key="10">
    <source>
        <dbReference type="ARBA" id="ARBA00023125"/>
    </source>
</evidence>
<proteinExistence type="predicted"/>
<accession>A0A7V7YF50</accession>
<dbReference type="Proteomes" id="UP000449004">
    <property type="component" value="Unassembled WGS sequence"/>
</dbReference>
<name>A0A7V7YF50_9GAMM</name>
<sequence length="479" mass="54053">MADSFLFYDLETFGQDPRRTRIAQFAGIRTDADLNILEEPVSFYVKPADDLLPSPIATLITGITPQHALSAGVTEAEAFARINDLMAQPGTCSLGYNTLRFDDEFVRHGLFRNFYDPYEREWRNGNSRWDLLDMMRLLHALRPDGIVWPQREDGATSFKLEHLATANNVRQGDAHEALSDVYATIGLAKLFKQAQPRLWDYALKLRDKRFVGSLLDVDAMQPVLHISMRYPAQRMCAAPVLPVARHPFINNRIIALDLDGDIEPLLDLPPETIAARLYTRAADMAEGEQRVPLKEVHLNKVPALVAWNHLRPADHARLGIDPAAIEAKAERLRQIGPALAEKVRQVYSGERTLAPSDVDASLYDGFLADGDKSLMSRIRTSPPAELASFAERLRDPRMPELLFRYRARNYPDTLDTTERSRWNDYRRQRLLGDASLGEQTLPQFTAQLDALAAEHANDAGKLALLQQLRDWGTHLQSSL</sequence>
<comment type="caution">
    <text evidence="18">The sequence shown here is derived from an EMBL/GenBank/DDBJ whole genome shotgun (WGS) entry which is preliminary data.</text>
</comment>
<evidence type="ECO:0000256" key="5">
    <source>
        <dbReference type="ARBA" id="ARBA00022723"/>
    </source>
</evidence>
<dbReference type="PROSITE" id="PS51784">
    <property type="entry name" value="EXOI_SH3"/>
    <property type="match status" value="1"/>
</dbReference>
<feature type="binding site" evidence="15">
    <location>
        <position position="9"/>
    </location>
    <ligand>
        <name>Mg(2+)</name>
        <dbReference type="ChEBI" id="CHEBI:18420"/>
        <label>1</label>
    </ligand>
</feature>
<dbReference type="InterPro" id="IPR036397">
    <property type="entry name" value="RNaseH_sf"/>
</dbReference>
<evidence type="ECO:0000256" key="11">
    <source>
        <dbReference type="ARBA" id="ARBA00023204"/>
    </source>
</evidence>
<dbReference type="GO" id="GO:0008310">
    <property type="term" value="F:single-stranded DNA 3'-5' DNA exonuclease activity"/>
    <property type="evidence" value="ECO:0007669"/>
    <property type="project" value="UniProtKB-EC"/>
</dbReference>
<dbReference type="EC" id="3.1.11.1" evidence="2 13"/>
<evidence type="ECO:0000256" key="13">
    <source>
        <dbReference type="PIRNR" id="PIRNR000977"/>
    </source>
</evidence>
<reference evidence="18 19" key="1">
    <citation type="submission" date="2019-10" db="EMBL/GenBank/DDBJ databases">
        <title>Halotolerant bacteria associated to Saharan-endemic halophytes Stipa tenacissima L. and Atriplex halimus L mitigate salt stress and promote growth of tomato plants.</title>
        <authorList>
            <person name="Dif G."/>
        </authorList>
    </citation>
    <scope>NUCLEOTIDE SEQUENCE [LARGE SCALE GENOMIC DNA]</scope>
    <source>
        <strain evidence="18 19">IS26</strain>
    </source>
</reference>
<evidence type="ECO:0000256" key="3">
    <source>
        <dbReference type="ARBA" id="ARBA00019900"/>
    </source>
</evidence>
<comment type="cofactor">
    <cofactor evidence="15">
        <name>Mg(2+)</name>
        <dbReference type="ChEBI" id="CHEBI:18420"/>
    </cofactor>
    <text evidence="15">Binds 2 Mg(2+) ions per monomer.</text>
</comment>
<comment type="catalytic activity">
    <reaction evidence="1 13">
        <text>Exonucleolytic cleavage in the 3'- to 5'-direction to yield nucleoside 5'-phosphates.</text>
        <dbReference type="EC" id="3.1.11.1"/>
    </reaction>
</comment>
<dbReference type="FunFam" id="1.20.1280.70:FF:000001">
    <property type="entry name" value="Exodeoxyribonuclease I"/>
    <property type="match status" value="1"/>
</dbReference>
<keyword evidence="5 15" id="KW-0479">Metal-binding</keyword>
<dbReference type="GO" id="GO:0003677">
    <property type="term" value="F:DNA binding"/>
    <property type="evidence" value="ECO:0007669"/>
    <property type="project" value="UniProtKB-KW"/>
</dbReference>
<dbReference type="SMART" id="SM00479">
    <property type="entry name" value="EXOIII"/>
    <property type="match status" value="1"/>
</dbReference>
<feature type="domain" description="ExoI C-terminal" evidence="17">
    <location>
        <begin position="354"/>
        <end position="476"/>
    </location>
</feature>
<dbReference type="Gene3D" id="1.10.287.1240">
    <property type="match status" value="1"/>
</dbReference>
<dbReference type="SUPFAM" id="SSF53098">
    <property type="entry name" value="Ribonuclease H-like"/>
    <property type="match status" value="1"/>
</dbReference>
<dbReference type="GO" id="GO:0000175">
    <property type="term" value="F:3'-5'-RNA exonuclease activity"/>
    <property type="evidence" value="ECO:0007669"/>
    <property type="project" value="InterPro"/>
</dbReference>
<dbReference type="InterPro" id="IPR022894">
    <property type="entry name" value="Oligoribonuclease"/>
</dbReference>
<dbReference type="InterPro" id="IPR013620">
    <property type="entry name" value="Exonuc_1_SH3"/>
</dbReference>
<dbReference type="InterPro" id="IPR012337">
    <property type="entry name" value="RNaseH-like_sf"/>
</dbReference>
<protein>
    <recommendedName>
        <fullName evidence="3 13">Exodeoxyribonuclease I</fullName>
        <ecNumber evidence="2 13">3.1.11.1</ecNumber>
    </recommendedName>
</protein>
<dbReference type="InterPro" id="IPR013520">
    <property type="entry name" value="Ribonucl_H"/>
</dbReference>
<dbReference type="InterPro" id="IPR023607">
    <property type="entry name" value="Exodeoxyribonuclease_I"/>
</dbReference>
<feature type="binding site" evidence="14">
    <location>
        <position position="159"/>
    </location>
    <ligand>
        <name>substrate</name>
    </ligand>
</feature>
<dbReference type="RefSeq" id="WP_152153365.1">
    <property type="nucleotide sequence ID" value="NZ_WELC01000016.1"/>
</dbReference>
<evidence type="ECO:0000256" key="8">
    <source>
        <dbReference type="ARBA" id="ARBA00022839"/>
    </source>
</evidence>
<dbReference type="Gene3D" id="3.30.420.10">
    <property type="entry name" value="Ribonuclease H-like superfamily/Ribonuclease H"/>
    <property type="match status" value="1"/>
</dbReference>
<evidence type="ECO:0000256" key="2">
    <source>
        <dbReference type="ARBA" id="ARBA00012108"/>
    </source>
</evidence>
<feature type="domain" description="ExoI SH3-like" evidence="16">
    <location>
        <begin position="196"/>
        <end position="351"/>
    </location>
</feature>
<evidence type="ECO:0000256" key="12">
    <source>
        <dbReference type="ARBA" id="ARBA00046792"/>
    </source>
</evidence>
<dbReference type="EMBL" id="WELC01000016">
    <property type="protein sequence ID" value="KAB7629701.1"/>
    <property type="molecule type" value="Genomic_DNA"/>
</dbReference>
<gene>
    <name evidence="18" type="primary">sbcB</name>
    <name evidence="18" type="ORF">F9K92_13005</name>
</gene>
<dbReference type="GO" id="GO:0006281">
    <property type="term" value="P:DNA repair"/>
    <property type="evidence" value="ECO:0007669"/>
    <property type="project" value="UniProtKB-KW"/>
</dbReference>
<dbReference type="PROSITE" id="PS51785">
    <property type="entry name" value="EXOI_C"/>
    <property type="match status" value="1"/>
</dbReference>
<feature type="binding site" evidence="15">
    <location>
        <position position="11"/>
    </location>
    <ligand>
        <name>Mg(2+)</name>
        <dbReference type="ChEBI" id="CHEBI:18420"/>
        <label>2</label>
    </ligand>
</feature>
<evidence type="ECO:0000313" key="18">
    <source>
        <dbReference type="EMBL" id="KAB7629701.1"/>
    </source>
</evidence>
<evidence type="ECO:0000256" key="9">
    <source>
        <dbReference type="ARBA" id="ARBA00022842"/>
    </source>
</evidence>
<dbReference type="AlphaFoldDB" id="A0A7V7YF50"/>
<evidence type="ECO:0000259" key="17">
    <source>
        <dbReference type="PROSITE" id="PS51785"/>
    </source>
</evidence>
<keyword evidence="11 13" id="KW-0234">DNA repair</keyword>
<dbReference type="Gene3D" id="3.30.1520.20">
    <property type="entry name" value="Exonuclease ExoI, domain 2"/>
    <property type="match status" value="1"/>
</dbReference>
<dbReference type="Gene3D" id="1.20.1280.70">
    <property type="entry name" value="Exonuclease ExoI, domain 3"/>
    <property type="match status" value="1"/>
</dbReference>
<keyword evidence="6 13" id="KW-0227">DNA damage</keyword>
<evidence type="ECO:0000259" key="16">
    <source>
        <dbReference type="PROSITE" id="PS51784"/>
    </source>
</evidence>
<dbReference type="Pfam" id="PF00929">
    <property type="entry name" value="RNase_T"/>
    <property type="match status" value="1"/>
</dbReference>
<organism evidence="18 19">
    <name type="scientific">Stenotrophomonas rhizophila</name>
    <dbReference type="NCBI Taxonomy" id="216778"/>
    <lineage>
        <taxon>Bacteria</taxon>
        <taxon>Pseudomonadati</taxon>
        <taxon>Pseudomonadota</taxon>
        <taxon>Gammaproteobacteria</taxon>
        <taxon>Lysobacterales</taxon>
        <taxon>Lysobacteraceae</taxon>
        <taxon>Stenotrophomonas</taxon>
    </lineage>
</organism>
<evidence type="ECO:0000256" key="14">
    <source>
        <dbReference type="PIRSR" id="PIRSR000977-1"/>
    </source>
</evidence>
<dbReference type="InterPro" id="IPR038649">
    <property type="entry name" value="EXOI_SH3_sf"/>
</dbReference>
<keyword evidence="9 15" id="KW-0460">Magnesium</keyword>
<dbReference type="Pfam" id="PF26016">
    <property type="entry name" value="ExoI_C"/>
    <property type="match status" value="1"/>
</dbReference>
<feature type="binding site" evidence="15">
    <location>
        <position position="180"/>
    </location>
    <ligand>
        <name>Mg(2+)</name>
        <dbReference type="ChEBI" id="CHEBI:18420"/>
        <label>2</label>
    </ligand>
</feature>
<dbReference type="PIRSF" id="PIRSF000977">
    <property type="entry name" value="Exodeoxyribonuclease_I"/>
    <property type="match status" value="1"/>
</dbReference>
<dbReference type="GO" id="GO:0046872">
    <property type="term" value="F:metal ion binding"/>
    <property type="evidence" value="ECO:0007669"/>
    <property type="project" value="UniProtKB-KW"/>
</dbReference>
<evidence type="ECO:0000256" key="4">
    <source>
        <dbReference type="ARBA" id="ARBA00022722"/>
    </source>
</evidence>
<dbReference type="PANTHER" id="PTHR11046:SF11">
    <property type="entry name" value="EXODEOXYRIBONUCLEASE I"/>
    <property type="match status" value="1"/>
</dbReference>
<evidence type="ECO:0000256" key="6">
    <source>
        <dbReference type="ARBA" id="ARBA00022763"/>
    </source>
</evidence>
<dbReference type="NCBIfam" id="NF008746">
    <property type="entry name" value="PRK11779.1"/>
    <property type="match status" value="1"/>
</dbReference>
<dbReference type="InterPro" id="IPR058561">
    <property type="entry name" value="Exonuc_1_C"/>
</dbReference>